<dbReference type="RefSeq" id="WP_008384407.1">
    <property type="nucleotide sequence ID" value="NZ_AOIV01000008.1"/>
</dbReference>
<proteinExistence type="predicted"/>
<dbReference type="InParanoid" id="M0DCV0"/>
<organism evidence="2 3">
    <name type="scientific">Halogeometricum pallidum JCM 14848</name>
    <dbReference type="NCBI Taxonomy" id="1227487"/>
    <lineage>
        <taxon>Archaea</taxon>
        <taxon>Methanobacteriati</taxon>
        <taxon>Methanobacteriota</taxon>
        <taxon>Stenosarchaea group</taxon>
        <taxon>Halobacteria</taxon>
        <taxon>Halobacteriales</taxon>
        <taxon>Haloferacaceae</taxon>
        <taxon>Halogeometricum</taxon>
    </lineage>
</organism>
<dbReference type="Proteomes" id="UP000011513">
    <property type="component" value="Unassembled WGS sequence"/>
</dbReference>
<dbReference type="OrthoDB" id="252552at2157"/>
<evidence type="ECO:0000313" key="3">
    <source>
        <dbReference type="Proteomes" id="UP000011513"/>
    </source>
</evidence>
<reference evidence="2 3" key="1">
    <citation type="journal article" date="2014" name="PLoS Genet.">
        <title>Phylogenetically driven sequencing of extremely halophilic archaea reveals strategies for static and dynamic osmo-response.</title>
        <authorList>
            <person name="Becker E.A."/>
            <person name="Seitzer P.M."/>
            <person name="Tritt A."/>
            <person name="Larsen D."/>
            <person name="Krusor M."/>
            <person name="Yao A.I."/>
            <person name="Wu D."/>
            <person name="Madern D."/>
            <person name="Eisen J.A."/>
            <person name="Darling A.E."/>
            <person name="Facciotti M.T."/>
        </authorList>
    </citation>
    <scope>NUCLEOTIDE SEQUENCE [LARGE SCALE GENOMIC DNA]</scope>
    <source>
        <strain evidence="2 3">JCM 14848</strain>
    </source>
</reference>
<gene>
    <name evidence="2" type="ORF">C474_04530</name>
</gene>
<dbReference type="eggNOG" id="arCOG06348">
    <property type="taxonomic scope" value="Archaea"/>
</dbReference>
<feature type="region of interest" description="Disordered" evidence="1">
    <location>
        <begin position="91"/>
        <end position="111"/>
    </location>
</feature>
<name>M0DCV0_HALPD</name>
<sequence length="139" mass="15906">MYERAFDVDWDSLSAEEALRRMYALGTAAELGHEYEAERTRILRMATTAYQRSVLDLAYAEGRNAVRDHREEYDSDAETWEALIEAKGITVDPETDADADADDEPGQHLPDAIGRASMLELDVDDLERLRLPKFLRRED</sequence>
<dbReference type="Pfam" id="PF26244">
    <property type="entry name" value="DUF8057"/>
    <property type="match status" value="1"/>
</dbReference>
<keyword evidence="3" id="KW-1185">Reference proteome</keyword>
<accession>M0DCV0</accession>
<dbReference type="InterPro" id="IPR058370">
    <property type="entry name" value="DUF8057"/>
</dbReference>
<evidence type="ECO:0000313" key="2">
    <source>
        <dbReference type="EMBL" id="ELZ33316.1"/>
    </source>
</evidence>
<dbReference type="AlphaFoldDB" id="M0DCV0"/>
<comment type="caution">
    <text evidence="2">The sequence shown here is derived from an EMBL/GenBank/DDBJ whole genome shotgun (WGS) entry which is preliminary data.</text>
</comment>
<feature type="compositionally biased region" description="Acidic residues" evidence="1">
    <location>
        <begin position="93"/>
        <end position="104"/>
    </location>
</feature>
<evidence type="ECO:0000256" key="1">
    <source>
        <dbReference type="SAM" id="MobiDB-lite"/>
    </source>
</evidence>
<protein>
    <submittedName>
        <fullName evidence="2">Uncharacterized protein</fullName>
    </submittedName>
</protein>
<dbReference type="EMBL" id="AOIV01000008">
    <property type="protein sequence ID" value="ELZ33316.1"/>
    <property type="molecule type" value="Genomic_DNA"/>
</dbReference>